<gene>
    <name evidence="2" type="ORF">BYZ73_01360</name>
</gene>
<feature type="region of interest" description="Disordered" evidence="1">
    <location>
        <begin position="138"/>
        <end position="229"/>
    </location>
</feature>
<keyword evidence="3" id="KW-1185">Reference proteome</keyword>
<dbReference type="EMBL" id="MUAV01000001">
    <property type="protein sequence ID" value="RAP43381.1"/>
    <property type="molecule type" value="Genomic_DNA"/>
</dbReference>
<feature type="region of interest" description="Disordered" evidence="1">
    <location>
        <begin position="1"/>
        <end position="74"/>
    </location>
</feature>
<dbReference type="Proteomes" id="UP000248659">
    <property type="component" value="Unassembled WGS sequence"/>
</dbReference>
<organism evidence="2 3">
    <name type="scientific">Rhodovulum viride</name>
    <dbReference type="NCBI Taxonomy" id="1231134"/>
    <lineage>
        <taxon>Bacteria</taxon>
        <taxon>Pseudomonadati</taxon>
        <taxon>Pseudomonadota</taxon>
        <taxon>Alphaproteobacteria</taxon>
        <taxon>Rhodobacterales</taxon>
        <taxon>Paracoccaceae</taxon>
        <taxon>Rhodovulum</taxon>
    </lineage>
</organism>
<proteinExistence type="predicted"/>
<accession>A0ABX9DLZ8</accession>
<name>A0ABX9DLZ8_9RHOB</name>
<evidence type="ECO:0000313" key="3">
    <source>
        <dbReference type="Proteomes" id="UP000248659"/>
    </source>
</evidence>
<reference evidence="2 3" key="1">
    <citation type="submission" date="2017-01" db="EMBL/GenBank/DDBJ databases">
        <title>Genome sequence of Rhodovulum viride JA756.</title>
        <authorList>
            <person name="Lakshmi K.V."/>
            <person name="Tushar L.D."/>
            <person name="Sasikala C."/>
            <person name="Venkataramana C."/>
        </authorList>
    </citation>
    <scope>NUCLEOTIDE SEQUENCE [LARGE SCALE GENOMIC DNA]</scope>
    <source>
        <strain evidence="2 3">JA756</strain>
    </source>
</reference>
<sequence>MMVGRARIGDRPIAGTDRLSRWPRGPGRPARPVRPRPLSPQGKRPARTRAPGSGRPRSRAAEAGSGSGLGLRPARRGAYPATLLLGRDRGAGCAGASGGRAAFRMARARLAFPAPAETWRCTATLAFRHRLDWASRAAGPGPPLSMTARPGPLSPVPGPGRPDMGPLRLRPRAGQDARPPDAAVPAEPGGAGQGESQGGQKNDEGFTAVLPAVDTRRSRAHQDPKIQFG</sequence>
<protein>
    <submittedName>
        <fullName evidence="2">Uncharacterized protein</fullName>
    </submittedName>
</protein>
<comment type="caution">
    <text evidence="2">The sequence shown here is derived from an EMBL/GenBank/DDBJ whole genome shotgun (WGS) entry which is preliminary data.</text>
</comment>
<feature type="compositionally biased region" description="Basic and acidic residues" evidence="1">
    <location>
        <begin position="214"/>
        <end position="229"/>
    </location>
</feature>
<evidence type="ECO:0000256" key="1">
    <source>
        <dbReference type="SAM" id="MobiDB-lite"/>
    </source>
</evidence>
<evidence type="ECO:0000313" key="2">
    <source>
        <dbReference type="EMBL" id="RAP43381.1"/>
    </source>
</evidence>